<dbReference type="EMBL" id="CP002349">
    <property type="protein sequence ID" value="ADR21623.1"/>
    <property type="molecule type" value="Genomic_DNA"/>
</dbReference>
<dbReference type="STRING" id="643867.Ftrac_1634"/>
<evidence type="ECO:0000313" key="1">
    <source>
        <dbReference type="EMBL" id="ADR21623.1"/>
    </source>
</evidence>
<proteinExistence type="predicted"/>
<accession>E4TQ77</accession>
<reference evidence="1 2" key="1">
    <citation type="journal article" date="2011" name="Stand. Genomic Sci.">
        <title>Complete genome sequence of Marivirga tractuosa type strain (H-43).</title>
        <authorList>
            <person name="Pagani I."/>
            <person name="Chertkov O."/>
            <person name="Lapidus A."/>
            <person name="Lucas S."/>
            <person name="Del Rio T.G."/>
            <person name="Tice H."/>
            <person name="Copeland A."/>
            <person name="Cheng J.F."/>
            <person name="Nolan M."/>
            <person name="Saunders E."/>
            <person name="Pitluck S."/>
            <person name="Held B."/>
            <person name="Goodwin L."/>
            <person name="Liolios K."/>
            <person name="Ovchinikova G."/>
            <person name="Ivanova N."/>
            <person name="Mavromatis K."/>
            <person name="Pati A."/>
            <person name="Chen A."/>
            <person name="Palaniappan K."/>
            <person name="Land M."/>
            <person name="Hauser L."/>
            <person name="Jeffries C.D."/>
            <person name="Detter J.C."/>
            <person name="Han C."/>
            <person name="Tapia R."/>
            <person name="Ngatchou-Djao O.D."/>
            <person name="Rohde M."/>
            <person name="Goker M."/>
            <person name="Spring S."/>
            <person name="Sikorski J."/>
            <person name="Woyke T."/>
            <person name="Bristow J."/>
            <person name="Eisen J.A."/>
            <person name="Markowitz V."/>
            <person name="Hugenholtz P."/>
            <person name="Klenk H.P."/>
            <person name="Kyrpides N.C."/>
        </authorList>
    </citation>
    <scope>NUCLEOTIDE SEQUENCE [LARGE SCALE GENOMIC DNA]</scope>
    <source>
        <strain evidence="2">ATCC 23168 / DSM 4126 / NBRC 15989 / NCIMB 1408 / VKM B-1430 / H-43</strain>
    </source>
</reference>
<organism evidence="1 2">
    <name type="scientific">Marivirga tractuosa (strain ATCC 23168 / DSM 4126 / NBRC 15989 / NCIMB 1408 / VKM B-1430 / H-43)</name>
    <name type="common">Microscilla tractuosa</name>
    <name type="synonym">Flexibacter tractuosus</name>
    <dbReference type="NCBI Taxonomy" id="643867"/>
    <lineage>
        <taxon>Bacteria</taxon>
        <taxon>Pseudomonadati</taxon>
        <taxon>Bacteroidota</taxon>
        <taxon>Cytophagia</taxon>
        <taxon>Cytophagales</taxon>
        <taxon>Marivirgaceae</taxon>
        <taxon>Marivirga</taxon>
    </lineage>
</organism>
<keyword evidence="2" id="KW-1185">Reference proteome</keyword>
<sequence length="31" mass="3701">MKIEIVNYDFHGEFNLKKPMFMSAKLLKLIT</sequence>
<evidence type="ECO:0000313" key="2">
    <source>
        <dbReference type="Proteomes" id="UP000008720"/>
    </source>
</evidence>
<name>E4TQ77_MARTH</name>
<dbReference type="Proteomes" id="UP000008720">
    <property type="component" value="Chromosome"/>
</dbReference>
<gene>
    <name evidence="1" type="ordered locus">Ftrac_1634</name>
</gene>
<dbReference type="KEGG" id="mtt:Ftrac_1634"/>
<protein>
    <submittedName>
        <fullName evidence="1">Uncharacterized protein</fullName>
    </submittedName>
</protein>
<dbReference type="AlphaFoldDB" id="E4TQ77"/>
<dbReference type="HOGENOM" id="CLU_3397354_0_0_10"/>